<name>A0A4Y2FQ91_ARAVE</name>
<dbReference type="Proteomes" id="UP000499080">
    <property type="component" value="Unassembled WGS sequence"/>
</dbReference>
<dbReference type="AlphaFoldDB" id="A0A4Y2FQ91"/>
<accession>A0A4Y2FQ91</accession>
<feature type="non-terminal residue" evidence="1">
    <location>
        <position position="212"/>
    </location>
</feature>
<dbReference type="EMBL" id="BGPR01174624">
    <property type="protein sequence ID" value="GBM42635.1"/>
    <property type="molecule type" value="Genomic_DNA"/>
</dbReference>
<gene>
    <name evidence="1" type="ORF">AVEN_228728_1</name>
</gene>
<keyword evidence="2" id="KW-1185">Reference proteome</keyword>
<reference evidence="1 2" key="1">
    <citation type="journal article" date="2019" name="Sci. Rep.">
        <title>Orb-weaving spider Araneus ventricosus genome elucidates the spidroin gene catalogue.</title>
        <authorList>
            <person name="Kono N."/>
            <person name="Nakamura H."/>
            <person name="Ohtoshi R."/>
            <person name="Moran D.A.P."/>
            <person name="Shinohara A."/>
            <person name="Yoshida Y."/>
            <person name="Fujiwara M."/>
            <person name="Mori M."/>
            <person name="Tomita M."/>
            <person name="Arakawa K."/>
        </authorList>
    </citation>
    <scope>NUCLEOTIDE SEQUENCE [LARGE SCALE GENOMIC DNA]</scope>
</reference>
<proteinExistence type="predicted"/>
<evidence type="ECO:0000313" key="1">
    <source>
        <dbReference type="EMBL" id="GBM42635.1"/>
    </source>
</evidence>
<comment type="caution">
    <text evidence="1">The sequence shown here is derived from an EMBL/GenBank/DDBJ whole genome shotgun (WGS) entry which is preliminary data.</text>
</comment>
<evidence type="ECO:0000313" key="2">
    <source>
        <dbReference type="Proteomes" id="UP000499080"/>
    </source>
</evidence>
<organism evidence="1 2">
    <name type="scientific">Araneus ventricosus</name>
    <name type="common">Orbweaver spider</name>
    <name type="synonym">Epeira ventricosa</name>
    <dbReference type="NCBI Taxonomy" id="182803"/>
    <lineage>
        <taxon>Eukaryota</taxon>
        <taxon>Metazoa</taxon>
        <taxon>Ecdysozoa</taxon>
        <taxon>Arthropoda</taxon>
        <taxon>Chelicerata</taxon>
        <taxon>Arachnida</taxon>
        <taxon>Araneae</taxon>
        <taxon>Araneomorphae</taxon>
        <taxon>Entelegynae</taxon>
        <taxon>Araneoidea</taxon>
        <taxon>Araneidae</taxon>
        <taxon>Araneus</taxon>
    </lineage>
</organism>
<protein>
    <submittedName>
        <fullName evidence="1">Uncharacterized protein</fullName>
    </submittedName>
</protein>
<sequence length="212" mass="23643">MDARCCIFCGIFSPSNEDCYCFLEAEEHNEGTEPHLDGFDNITYANMYTHYNPMYFSMEDFENSNPDAQQSVCQSEVFLSVKNDLSENAAHDISLNASPIKTESGNLVEFVKQSGSSKLTDGNEQRIFDSVIPSKATNFSGVSDFAFERARTRSDVNQIQKIKDHKKSQIASTKVTQVDHTRDEIVNNKDPLILVALEEAVSVAGPSEVHTQ</sequence>